<dbReference type="SUPFAM" id="SSF50729">
    <property type="entry name" value="PH domain-like"/>
    <property type="match status" value="1"/>
</dbReference>
<dbReference type="InterPro" id="IPR029021">
    <property type="entry name" value="Prot-tyrosine_phosphatase-like"/>
</dbReference>
<accession>A0A2S2PZ38</accession>
<keyword evidence="4" id="KW-1185">Reference proteome</keyword>
<dbReference type="PANTHER" id="PTHR10807:SF110">
    <property type="entry name" value="FI17948P1"/>
    <property type="match status" value="1"/>
</dbReference>
<dbReference type="Proteomes" id="UP000694846">
    <property type="component" value="Unplaced"/>
</dbReference>
<evidence type="ECO:0000256" key="1">
    <source>
        <dbReference type="ARBA" id="ARBA00007471"/>
    </source>
</evidence>
<dbReference type="AlphaFoldDB" id="A0A2S2PZ38"/>
<evidence type="ECO:0000313" key="3">
    <source>
        <dbReference type="EMBL" id="MBY70172.1"/>
    </source>
</evidence>
<dbReference type="Pfam" id="PF06602">
    <property type="entry name" value="Myotub-related"/>
    <property type="match status" value="2"/>
</dbReference>
<sequence length="637" mass="73323">MMNEKRLTNSFKSYIGLDDDEQVSSCDTSLIDQELSLKLLPGETIVAEAQKVLLFTPVNEQKTGLSGVLFVTNFRLSFVTSHEKHLEETLYQENLLLGQYDVCHSNIDIIYLLTGDKKKRLMTGHHFNDKVKGLHILCQNMRTLSYSFKFSLLGHGKTLANALLHHAFPKRHQLLFAYDYREPNIQSRYSTPTFRCRDDWEKELRRTKCFGWTLNSSNNNFQLSSSLPQFIVIGSAVIDNHLRTAMEHFRDGRLPTWCWSTVNGATLSRKADVIDSSNLTQENAMLEIVRKSHPDLQRPFIMDLTKNLPSPKEVNHSFIKLRELCAPESARQFWVQDNHFYSLLETSKWLQYVSSCLSSALETVNKLNSNESVVLQERDGRDLCCVISSLAQLMIDSYFRSIVGLQTLIQKEWVVMGHPFCTRLGHVNAIDSVKSPLLLLFLDCVWQLLQQFPTEFEFTETYLTTLWDASHISIFDTFLFDCEQDRHYATNNESSPLILRSIWDWEEQFLDRDLIQFHNPLYNASKAKNEFLKVASEISSLNIWTQCYYRFLPTLEISNGGKPLEDFAVRTLIHASDKHSKHTHEVSAPSNIGSFFPFTHWRSSTSVPPSTLTISSLSLNTSDFQMDTSLVEIPEHL</sequence>
<organism evidence="3">
    <name type="scientific">Sipha flava</name>
    <name type="common">yellow sugarcane aphid</name>
    <dbReference type="NCBI Taxonomy" id="143950"/>
    <lineage>
        <taxon>Eukaryota</taxon>
        <taxon>Metazoa</taxon>
        <taxon>Ecdysozoa</taxon>
        <taxon>Arthropoda</taxon>
        <taxon>Hexapoda</taxon>
        <taxon>Insecta</taxon>
        <taxon>Pterygota</taxon>
        <taxon>Neoptera</taxon>
        <taxon>Paraneoptera</taxon>
        <taxon>Hemiptera</taxon>
        <taxon>Sternorrhyncha</taxon>
        <taxon>Aphidomorpha</taxon>
        <taxon>Aphidoidea</taxon>
        <taxon>Aphididae</taxon>
        <taxon>Sipha</taxon>
    </lineage>
</organism>
<dbReference type="RefSeq" id="XP_025412601.1">
    <property type="nucleotide sequence ID" value="XM_025556816.1"/>
</dbReference>
<gene>
    <name evidence="3" type="primary">mtmr10-b</name>
    <name evidence="5" type="synonym">LOC112685049</name>
    <name evidence="3" type="ORF">g.54835</name>
</gene>
<dbReference type="CDD" id="cd14537">
    <property type="entry name" value="PTP-MTMR10-like"/>
    <property type="match status" value="1"/>
</dbReference>
<comment type="similarity">
    <text evidence="1">Belongs to the protein-tyrosine phosphatase family. Non-receptor class myotubularin subfamily.</text>
</comment>
<evidence type="ECO:0000313" key="4">
    <source>
        <dbReference type="Proteomes" id="UP000694846"/>
    </source>
</evidence>
<dbReference type="OrthoDB" id="271628at2759"/>
<dbReference type="PROSITE" id="PS51339">
    <property type="entry name" value="PPASE_MYOTUBULARIN"/>
    <property type="match status" value="1"/>
</dbReference>
<dbReference type="GO" id="GO:0016020">
    <property type="term" value="C:membrane"/>
    <property type="evidence" value="ECO:0007669"/>
    <property type="project" value="TreeGrafter"/>
</dbReference>
<dbReference type="GO" id="GO:0046856">
    <property type="term" value="P:phosphatidylinositol dephosphorylation"/>
    <property type="evidence" value="ECO:0007669"/>
    <property type="project" value="TreeGrafter"/>
</dbReference>
<dbReference type="Gene3D" id="2.30.29.30">
    <property type="entry name" value="Pleckstrin-homology domain (PH domain)/Phosphotyrosine-binding domain (PTB)"/>
    <property type="match status" value="1"/>
</dbReference>
<dbReference type="EMBL" id="GGMS01000969">
    <property type="protein sequence ID" value="MBY70172.1"/>
    <property type="molecule type" value="Transcribed_RNA"/>
</dbReference>
<proteinExistence type="inferred from homology"/>
<reference evidence="3" key="1">
    <citation type="submission" date="2018-04" db="EMBL/GenBank/DDBJ databases">
        <title>Transcriptome assembly of Sipha flava.</title>
        <authorList>
            <person name="Scully E.D."/>
            <person name="Geib S.M."/>
            <person name="Palmer N.A."/>
            <person name="Koch K."/>
            <person name="Bradshaw J."/>
            <person name="Heng-Moss T."/>
            <person name="Sarath G."/>
        </authorList>
    </citation>
    <scope>NUCLEOTIDE SEQUENCE</scope>
</reference>
<evidence type="ECO:0000259" key="2">
    <source>
        <dbReference type="PROSITE" id="PS51339"/>
    </source>
</evidence>
<dbReference type="InterPro" id="IPR030564">
    <property type="entry name" value="Myotubularin"/>
</dbReference>
<protein>
    <submittedName>
        <fullName evidence="3 5">Myotubularin-related protein 10-B</fullName>
    </submittedName>
</protein>
<dbReference type="PANTHER" id="PTHR10807">
    <property type="entry name" value="MYOTUBULARIN-RELATED"/>
    <property type="match status" value="1"/>
</dbReference>
<dbReference type="InterPro" id="IPR011993">
    <property type="entry name" value="PH-like_dom_sf"/>
</dbReference>
<name>A0A2S2PZ38_9HEMI</name>
<feature type="domain" description="Myotubularin phosphatase" evidence="2">
    <location>
        <begin position="194"/>
        <end position="548"/>
    </location>
</feature>
<dbReference type="SUPFAM" id="SSF52799">
    <property type="entry name" value="(Phosphotyrosine protein) phosphatases II"/>
    <property type="match status" value="1"/>
</dbReference>
<evidence type="ECO:0000313" key="5">
    <source>
        <dbReference type="RefSeq" id="XP_025412601.1"/>
    </source>
</evidence>
<dbReference type="GO" id="GO:0005737">
    <property type="term" value="C:cytoplasm"/>
    <property type="evidence" value="ECO:0007669"/>
    <property type="project" value="TreeGrafter"/>
</dbReference>
<dbReference type="InterPro" id="IPR010569">
    <property type="entry name" value="Myotubularin-like_Pase_dom"/>
</dbReference>
<reference evidence="5" key="2">
    <citation type="submission" date="2025-04" db="UniProtKB">
        <authorList>
            <consortium name="RefSeq"/>
        </authorList>
    </citation>
    <scope>IDENTIFICATION</scope>
    <source>
        <tissue evidence="5">Whole body</tissue>
    </source>
</reference>